<evidence type="ECO:0000259" key="2">
    <source>
        <dbReference type="PROSITE" id="PS50846"/>
    </source>
</evidence>
<dbReference type="GO" id="GO:0046872">
    <property type="term" value="F:metal ion binding"/>
    <property type="evidence" value="ECO:0007669"/>
    <property type="project" value="UniProtKB-KW"/>
</dbReference>
<dbReference type="Gene3D" id="3.30.70.100">
    <property type="match status" value="1"/>
</dbReference>
<keyword evidence="1" id="KW-0479">Metal-binding</keyword>
<dbReference type="STRING" id="216946.STURO_v1c06660"/>
<dbReference type="PATRIC" id="fig|216946.3.peg.690"/>
<evidence type="ECO:0000313" key="4">
    <source>
        <dbReference type="Proteomes" id="UP000067243"/>
    </source>
</evidence>
<evidence type="ECO:0000313" key="3">
    <source>
        <dbReference type="EMBL" id="AKU79913.1"/>
    </source>
</evidence>
<gene>
    <name evidence="3" type="ORF">STURON_00667</name>
</gene>
<dbReference type="PROSITE" id="PS01047">
    <property type="entry name" value="HMA_1"/>
    <property type="match status" value="1"/>
</dbReference>
<dbReference type="AlphaFoldDB" id="A0A0K1P6I4"/>
<dbReference type="InterPro" id="IPR006121">
    <property type="entry name" value="HMA_dom"/>
</dbReference>
<reference evidence="3 4" key="1">
    <citation type="journal article" date="2015" name="Genome Announc.">
        <title>Complete Genome Sequence of Spiroplasma turonicum Strain Tab4cT, a Parasite of a Horse Fly, Haematopota sp. (Diptera: Tabanidae).</title>
        <authorList>
            <person name="Davis R.E."/>
            <person name="Shao J."/>
            <person name="Zhao Y."/>
            <person name="Gasparich G.E."/>
            <person name="Gaynor B.J."/>
            <person name="Donofrio N."/>
        </authorList>
    </citation>
    <scope>NUCLEOTIDE SEQUENCE [LARGE SCALE GENOMIC DNA]</scope>
    <source>
        <strain evidence="3 4">Tab4c</strain>
    </source>
</reference>
<dbReference type="InterPro" id="IPR017969">
    <property type="entry name" value="Heavy-metal-associated_CS"/>
</dbReference>
<dbReference type="CDD" id="cd00371">
    <property type="entry name" value="HMA"/>
    <property type="match status" value="1"/>
</dbReference>
<dbReference type="RefSeq" id="WP_075048496.1">
    <property type="nucleotide sequence ID" value="NZ_CP012328.1"/>
</dbReference>
<dbReference type="InterPro" id="IPR036163">
    <property type="entry name" value="HMA_dom_sf"/>
</dbReference>
<accession>A0A0K1P6I4</accession>
<evidence type="ECO:0000256" key="1">
    <source>
        <dbReference type="ARBA" id="ARBA00022723"/>
    </source>
</evidence>
<dbReference type="KEGG" id="stur:STURON_00667"/>
<dbReference type="SUPFAM" id="SSF55008">
    <property type="entry name" value="HMA, heavy metal-associated domain"/>
    <property type="match status" value="1"/>
</dbReference>
<organism evidence="3 4">
    <name type="scientific">Spiroplasma turonicum</name>
    <dbReference type="NCBI Taxonomy" id="216946"/>
    <lineage>
        <taxon>Bacteria</taxon>
        <taxon>Bacillati</taxon>
        <taxon>Mycoplasmatota</taxon>
        <taxon>Mollicutes</taxon>
        <taxon>Entomoplasmatales</taxon>
        <taxon>Spiroplasmataceae</taxon>
        <taxon>Spiroplasma</taxon>
    </lineage>
</organism>
<dbReference type="Proteomes" id="UP000067243">
    <property type="component" value="Chromosome"/>
</dbReference>
<dbReference type="PROSITE" id="PS50846">
    <property type="entry name" value="HMA_2"/>
    <property type="match status" value="1"/>
</dbReference>
<keyword evidence="4" id="KW-1185">Reference proteome</keyword>
<proteinExistence type="predicted"/>
<dbReference type="EMBL" id="CP012328">
    <property type="protein sequence ID" value="AKU79913.1"/>
    <property type="molecule type" value="Genomic_DNA"/>
</dbReference>
<feature type="domain" description="HMA" evidence="2">
    <location>
        <begin position="2"/>
        <end position="67"/>
    </location>
</feature>
<sequence>MKEIKLLINNLDCPNCALSVEKSLKKINIINVKVLIPLKEVHFEYNEANISLETIIKHLKKQGFDCEMIEE</sequence>
<protein>
    <recommendedName>
        <fullName evidence="2">HMA domain-containing protein</fullName>
    </recommendedName>
</protein>
<dbReference type="Pfam" id="PF00403">
    <property type="entry name" value="HMA"/>
    <property type="match status" value="1"/>
</dbReference>
<name>A0A0K1P6I4_9MOLU</name>